<reference evidence="1" key="1">
    <citation type="submission" date="2023-10" db="EMBL/GenBank/DDBJ databases">
        <authorList>
            <person name="Hackl T."/>
        </authorList>
    </citation>
    <scope>NUCLEOTIDE SEQUENCE</scope>
</reference>
<keyword evidence="2" id="KW-1185">Reference proteome</keyword>
<protein>
    <submittedName>
        <fullName evidence="1">Uu.00g103000.m01.CDS01</fullName>
    </submittedName>
</protein>
<gene>
    <name evidence="1" type="ORF">KHLLAP_LOCUS3374</name>
</gene>
<dbReference type="Proteomes" id="UP001295740">
    <property type="component" value="Unassembled WGS sequence"/>
</dbReference>
<accession>A0AAI8YFJ8</accession>
<evidence type="ECO:0000313" key="2">
    <source>
        <dbReference type="Proteomes" id="UP001295740"/>
    </source>
</evidence>
<proteinExistence type="predicted"/>
<dbReference type="AlphaFoldDB" id="A0AAI8YFJ8"/>
<name>A0AAI8YFJ8_9PEZI</name>
<dbReference type="EMBL" id="CAUWAG010000004">
    <property type="protein sequence ID" value="CAJ2502906.1"/>
    <property type="molecule type" value="Genomic_DNA"/>
</dbReference>
<sequence length="158" mass="17933">MAPSGDLPMGIEQAFTFHFPDAIGGLEVKLEEADSLDESDWSMNLEVTLADCMLELMSTNTNQVSVLWLSIRFLRRFWRRLKMGGPSPWEQLYHMLKKDQSNCKDDEVKSPAELISIIEENMTEPSMLMDHSELDDLAADLGWDKTFILPPALLGRDA</sequence>
<comment type="caution">
    <text evidence="1">The sequence shown here is derived from an EMBL/GenBank/DDBJ whole genome shotgun (WGS) entry which is preliminary data.</text>
</comment>
<organism evidence="1 2">
    <name type="scientific">Anthostomella pinea</name>
    <dbReference type="NCBI Taxonomy" id="933095"/>
    <lineage>
        <taxon>Eukaryota</taxon>
        <taxon>Fungi</taxon>
        <taxon>Dikarya</taxon>
        <taxon>Ascomycota</taxon>
        <taxon>Pezizomycotina</taxon>
        <taxon>Sordariomycetes</taxon>
        <taxon>Xylariomycetidae</taxon>
        <taxon>Xylariales</taxon>
        <taxon>Xylariaceae</taxon>
        <taxon>Anthostomella</taxon>
    </lineage>
</organism>
<evidence type="ECO:0000313" key="1">
    <source>
        <dbReference type="EMBL" id="CAJ2502906.1"/>
    </source>
</evidence>